<gene>
    <name evidence="2" type="ORF">NEQG_01098</name>
</gene>
<reference evidence="2" key="1">
    <citation type="submission" date="2011-01" db="EMBL/GenBank/DDBJ databases">
        <title>The Genome Sequence of Nematocida parisii strain ERTm3.</title>
        <authorList>
            <consortium name="The Broad Institute Genome Sequencing Platform"/>
            <consortium name="The Broad Institute Genome Sequencing Center for Infectious Disease"/>
            <person name="Cuomo C."/>
            <person name="Troemel E."/>
            <person name="Young S.K."/>
            <person name="Zeng Q."/>
            <person name="Gargeya S."/>
            <person name="Fitzgerald M."/>
            <person name="Haas B."/>
            <person name="Abouelleil A."/>
            <person name="Alvarado L."/>
            <person name="Arachchi H.M."/>
            <person name="Berlin A."/>
            <person name="Chapman S.B."/>
            <person name="Gearin G."/>
            <person name="Goldberg J."/>
            <person name="Griggs A."/>
            <person name="Gujja S."/>
            <person name="Hansen M."/>
            <person name="Heiman D."/>
            <person name="Howarth C."/>
            <person name="Larimer J."/>
            <person name="Lui A."/>
            <person name="MacDonald P.J.P."/>
            <person name="McCowen C."/>
            <person name="Montmayeur A."/>
            <person name="Murphy C."/>
            <person name="Neiman D."/>
            <person name="Pearson M."/>
            <person name="Priest M."/>
            <person name="Roberts A."/>
            <person name="Saif S."/>
            <person name="Shea T."/>
            <person name="Sisk P."/>
            <person name="Stolte C."/>
            <person name="Sykes S."/>
            <person name="Wortman J."/>
            <person name="Nusbaum C."/>
            <person name="Birren B."/>
        </authorList>
    </citation>
    <scope>NUCLEOTIDE SEQUENCE</scope>
    <source>
        <strain evidence="2">ERTm3</strain>
    </source>
</reference>
<evidence type="ECO:0000256" key="1">
    <source>
        <dbReference type="SAM" id="Phobius"/>
    </source>
</evidence>
<dbReference type="VEuPathDB" id="MicrosporidiaDB:NEQG_01098"/>
<dbReference type="Proteomes" id="UP000002872">
    <property type="component" value="Unassembled WGS sequence"/>
</dbReference>
<accession>I3EGR1</accession>
<evidence type="ECO:0000313" key="2">
    <source>
        <dbReference type="EMBL" id="EIJ88408.1"/>
    </source>
</evidence>
<dbReference type="OrthoDB" id="10317918at2759"/>
<keyword evidence="1" id="KW-1133">Transmembrane helix</keyword>
<keyword evidence="1" id="KW-0472">Membrane</keyword>
<name>I3EGR1_NEMP3</name>
<protein>
    <submittedName>
        <fullName evidence="2">Uncharacterized protein</fullName>
    </submittedName>
</protein>
<sequence length="405" mass="46616">MKNYNQSNLREKLKEVSSYILDSGINTKYFSDELINAITGICKKESIFHEKYASLSNFGYNIFTSNISHLISNLDNEYDEEQIVSIVNNSIEDTEMAMDAIQKAAESKIKNEKQKAAYYDMINNNHIATNWACLCKHEFLYNCVRRIDTKKNNFEAIEEKYADIVNNIFELTENKECSRFQRAMDIMTIHGDNISMLSDDRYRQDENMEMLGLNIDDVYSLQLFAKFEKFDGPVIIKHIYDSIGIEDSKGQQYNFYDTALSLNHFRSTTKEDFLSDNKSCINGFKEDLDILKKTKTVFINENVLNNVNITLMGFGINTDAFKNNVVQLYLESVRKQISSISGSDVNIATRNTENINVAIQYPEKTQHSNKFSIIRNCASSIMVVIFILLFGLSILKLFSDKVILI</sequence>
<dbReference type="HOGENOM" id="CLU_031899_0_0_1"/>
<feature type="transmembrane region" description="Helical" evidence="1">
    <location>
        <begin position="378"/>
        <end position="398"/>
    </location>
</feature>
<organism evidence="2 3">
    <name type="scientific">Nematocida parisii (strain ERTm3)</name>
    <name type="common">Nematode killer fungus</name>
    <dbReference type="NCBI Taxonomy" id="935791"/>
    <lineage>
        <taxon>Eukaryota</taxon>
        <taxon>Fungi</taxon>
        <taxon>Fungi incertae sedis</taxon>
        <taxon>Microsporidia</taxon>
        <taxon>Nematocida</taxon>
    </lineage>
</organism>
<dbReference type="EMBL" id="GL870878">
    <property type="protein sequence ID" value="EIJ88408.1"/>
    <property type="molecule type" value="Genomic_DNA"/>
</dbReference>
<keyword evidence="1" id="KW-0812">Transmembrane</keyword>
<proteinExistence type="predicted"/>
<evidence type="ECO:0000313" key="3">
    <source>
        <dbReference type="Proteomes" id="UP000002872"/>
    </source>
</evidence>
<dbReference type="AlphaFoldDB" id="I3EGR1"/>
<keyword evidence="3" id="KW-1185">Reference proteome</keyword>
<dbReference type="InParanoid" id="I3EGR1"/>